<proteinExistence type="predicted"/>
<dbReference type="AlphaFoldDB" id="A0AAP0RSM3"/>
<organism evidence="2 3">
    <name type="scientific">Liquidambar formosana</name>
    <name type="common">Formosan gum</name>
    <dbReference type="NCBI Taxonomy" id="63359"/>
    <lineage>
        <taxon>Eukaryota</taxon>
        <taxon>Viridiplantae</taxon>
        <taxon>Streptophyta</taxon>
        <taxon>Embryophyta</taxon>
        <taxon>Tracheophyta</taxon>
        <taxon>Spermatophyta</taxon>
        <taxon>Magnoliopsida</taxon>
        <taxon>eudicotyledons</taxon>
        <taxon>Gunneridae</taxon>
        <taxon>Pentapetalae</taxon>
        <taxon>Saxifragales</taxon>
        <taxon>Altingiaceae</taxon>
        <taxon>Liquidambar</taxon>
    </lineage>
</organism>
<keyword evidence="1" id="KW-1133">Transmembrane helix</keyword>
<evidence type="ECO:0000313" key="2">
    <source>
        <dbReference type="EMBL" id="KAK9281180.1"/>
    </source>
</evidence>
<comment type="caution">
    <text evidence="2">The sequence shown here is derived from an EMBL/GenBank/DDBJ whole genome shotgun (WGS) entry which is preliminary data.</text>
</comment>
<feature type="transmembrane region" description="Helical" evidence="1">
    <location>
        <begin position="336"/>
        <end position="354"/>
    </location>
</feature>
<dbReference type="Proteomes" id="UP001415857">
    <property type="component" value="Unassembled WGS sequence"/>
</dbReference>
<accession>A0AAP0RSM3</accession>
<protein>
    <submittedName>
        <fullName evidence="2">Uncharacterized protein</fullName>
    </submittedName>
</protein>
<reference evidence="2 3" key="1">
    <citation type="journal article" date="2024" name="Plant J.">
        <title>Genome sequences and population genomics reveal climatic adaptation and genomic divergence between two closely related sweetgum species.</title>
        <authorList>
            <person name="Xu W.Q."/>
            <person name="Ren C.Q."/>
            <person name="Zhang X.Y."/>
            <person name="Comes H.P."/>
            <person name="Liu X.H."/>
            <person name="Li Y.G."/>
            <person name="Kettle C.J."/>
            <person name="Jalonen R."/>
            <person name="Gaisberger H."/>
            <person name="Ma Y.Z."/>
            <person name="Qiu Y.X."/>
        </authorList>
    </citation>
    <scope>NUCLEOTIDE SEQUENCE [LARGE SCALE GENOMIC DNA]</scope>
    <source>
        <strain evidence="2">Hangzhou</strain>
    </source>
</reference>
<dbReference type="PANTHER" id="PTHR34553:SF8">
    <property type="match status" value="1"/>
</dbReference>
<keyword evidence="1" id="KW-0472">Membrane</keyword>
<evidence type="ECO:0000313" key="3">
    <source>
        <dbReference type="Proteomes" id="UP001415857"/>
    </source>
</evidence>
<sequence>MESLPDFYPLTSLQIGDVKSYLSQAYLYFAPASQKFLILVDNQSWRMNKHSRSTRLWGLMITKYRKSPFRNTRTFLKSPSLRYKGSSNSSSHERKNLYKWLSGANINRWREKAPFSFLDLRKVLHGFIVFEVAWKDVRGINYLNELQTDTSIALEVKSMRKWEFNDINQALSCVSSWFSGTLSERQTLQSNLILLHNKVLSCSSWGLTVAPKELLFNDTFRAEILSEDVFFDVMECPVEATDKFTMEHQEEKHMDEKREQSVKEDTDIESMGYKDTLLLFQFNDKDLPFKLRKIITFDLRLLTLLESGLPSWVIFLQSYPLFCKVYHPWMRPLVRTLYMLISLTTLMIGFYDLYKNVPLLKATASHLCGPLFKWIEAWEMISRIRYLGTMLFLQNFEKAVKWSMMIMRLMKMLVSLLTKPLMGPLEEMIEFITPIWSIFVNTGGQLYDSAWVMVASLCSMVVYLVGVLLSPFELLYSYTVAFVCPIFNSMWELFLVPTQVCLLLANYMASLFYEIYDSLEKGLMMFASSMGRLKDIAQVKPNSSEISFWHSLWKDLFSKVFRSLRSIIRGLVAFFTSCNRHRLSIYNYLRAIFWQLCCFFRLARNGCPCQQAPRVESQLMVDLKECDRCK</sequence>
<keyword evidence="1" id="KW-0812">Transmembrane</keyword>
<feature type="transmembrane region" description="Helical" evidence="1">
    <location>
        <begin position="450"/>
        <end position="469"/>
    </location>
</feature>
<evidence type="ECO:0000256" key="1">
    <source>
        <dbReference type="SAM" id="Phobius"/>
    </source>
</evidence>
<feature type="transmembrane region" description="Helical" evidence="1">
    <location>
        <begin position="497"/>
        <end position="516"/>
    </location>
</feature>
<dbReference type="EMBL" id="JBBPBK010000007">
    <property type="protein sequence ID" value="KAK9281180.1"/>
    <property type="molecule type" value="Genomic_DNA"/>
</dbReference>
<keyword evidence="3" id="KW-1185">Reference proteome</keyword>
<dbReference type="PANTHER" id="PTHR34553">
    <property type="entry name" value="OS05G0597400 PROTEIN"/>
    <property type="match status" value="1"/>
</dbReference>
<name>A0AAP0RSM3_LIQFO</name>
<gene>
    <name evidence="2" type="ORF">L1049_004075</name>
</gene>